<feature type="transmembrane region" description="Helical" evidence="7">
    <location>
        <begin position="66"/>
        <end position="84"/>
    </location>
</feature>
<feature type="transmembrane region" description="Helical" evidence="7">
    <location>
        <begin position="376"/>
        <end position="395"/>
    </location>
</feature>
<evidence type="ECO:0000313" key="8">
    <source>
        <dbReference type="EMBL" id="AGA25880.1"/>
    </source>
</evidence>
<dbReference type="PANTHER" id="PTHR31645">
    <property type="entry name" value="OLIGOPEPTIDE TRANSPORTER YGL114W-RELATED"/>
    <property type="match status" value="1"/>
</dbReference>
<dbReference type="GO" id="GO:0016020">
    <property type="term" value="C:membrane"/>
    <property type="evidence" value="ECO:0007669"/>
    <property type="project" value="UniProtKB-SubCell"/>
</dbReference>
<feature type="transmembrane region" description="Helical" evidence="7">
    <location>
        <begin position="105"/>
        <end position="124"/>
    </location>
</feature>
<feature type="transmembrane region" description="Helical" evidence="7">
    <location>
        <begin position="407"/>
        <end position="427"/>
    </location>
</feature>
<proteinExistence type="predicted"/>
<evidence type="ECO:0000256" key="5">
    <source>
        <dbReference type="ARBA" id="ARBA00023136"/>
    </source>
</evidence>
<keyword evidence="9" id="KW-1185">Reference proteome</keyword>
<sequence length="748" mass="77616">MSVQTPPPAETPSEGLGSAGPVHRPYVPANIEMPELTWSAVLLGAILGIVFGASSLYLVLRVGMTVSASIPVAVLSITVFRAFSKILGTRPATILENNIVQTAGSAGESIAFGVGVTMPALMILGYDMELVRVMLVAALGGLLGILMMIPLRRAFIVKQHGSLSYPEGTACAKVLIVGEQGGSSAKTVFVGFGLAFVYQVLMQSLRLWQEYPAKAIKGFKGAVVSLESSPVLMGVGYIIGFKISCVMVAGGMLAALVLTPAIAFFGGAATTAIFPGTKLISEMSPKDIRDAYILYIGAGAVATGGIISLFQALPLIVSSIGSGMRDIRLSKRGGNSEASNRTDRDLPLWMVGLGAIGLVAAIAATDLMPTDLAGRLAGAAMVVLFGFLFVTVSSRLTGEIGSSSNPISGMTVATLLLTCLIFVLMGWVGPSYRLAALSIAGIVCIAASNGGTTSQDLKTGFLVGATPRSQQISILVGALTSAVVIGFTLLLLNDASTVVTGRAEYLPKAKAEVGTLTETITHDGKSYHVWRVVNPIPGAQPGKYLVDDQGQARFLIDPAINGRVDTRDDGTKVIKYDAPKATLMALIIDGIMTQKLPWDLVLIGVFIAIVMHLAGVPALAFAVGVYLPLSTSVPIFIGGIVRAAVDGIKKTPAEESDSSPAVLLASGYIAGGAIAGILIATLAIIPHASKLLDISTRLPASWQNSPWPSIVAFGLMTTVLFLVGIGALLRSTESPAVAEGIKGREEDL</sequence>
<feature type="region of interest" description="Disordered" evidence="6">
    <location>
        <begin position="1"/>
        <end position="20"/>
    </location>
</feature>
<dbReference type="PANTHER" id="PTHR31645:SF0">
    <property type="entry name" value="OLIGOPEPTIDE TRANSPORTER YGL114W-RELATED"/>
    <property type="match status" value="1"/>
</dbReference>
<dbReference type="AlphaFoldDB" id="L0DAK9"/>
<dbReference type="eggNOG" id="COG1297">
    <property type="taxonomic scope" value="Bacteria"/>
</dbReference>
<feature type="transmembrane region" description="Helical" evidence="7">
    <location>
        <begin position="596"/>
        <end position="614"/>
    </location>
</feature>
<feature type="transmembrane region" description="Helical" evidence="7">
    <location>
        <begin position="40"/>
        <end position="60"/>
    </location>
</feature>
<feature type="compositionally biased region" description="Pro residues" evidence="6">
    <location>
        <begin position="1"/>
        <end position="10"/>
    </location>
</feature>
<dbReference type="InterPro" id="IPR004813">
    <property type="entry name" value="OPT"/>
</dbReference>
<keyword evidence="2" id="KW-0813">Transport</keyword>
<dbReference type="GO" id="GO:0035673">
    <property type="term" value="F:oligopeptide transmembrane transporter activity"/>
    <property type="evidence" value="ECO:0007669"/>
    <property type="project" value="InterPro"/>
</dbReference>
<name>L0DAK9_SINAD</name>
<dbReference type="KEGG" id="saci:Sinac_1500"/>
<feature type="transmembrane region" description="Helical" evidence="7">
    <location>
        <begin position="346"/>
        <end position="364"/>
    </location>
</feature>
<dbReference type="HOGENOM" id="CLU_018238_0_0_0"/>
<dbReference type="InterPro" id="IPR045035">
    <property type="entry name" value="YSL-like"/>
</dbReference>
<dbReference type="Pfam" id="PF03169">
    <property type="entry name" value="OPT"/>
    <property type="match status" value="2"/>
</dbReference>
<evidence type="ECO:0000256" key="3">
    <source>
        <dbReference type="ARBA" id="ARBA00022692"/>
    </source>
</evidence>
<evidence type="ECO:0000256" key="4">
    <source>
        <dbReference type="ARBA" id="ARBA00022989"/>
    </source>
</evidence>
<evidence type="ECO:0000313" key="9">
    <source>
        <dbReference type="Proteomes" id="UP000010798"/>
    </source>
</evidence>
<feature type="transmembrane region" description="Helical" evidence="7">
    <location>
        <begin position="705"/>
        <end position="729"/>
    </location>
</feature>
<evidence type="ECO:0000256" key="2">
    <source>
        <dbReference type="ARBA" id="ARBA00022448"/>
    </source>
</evidence>
<feature type="transmembrane region" description="Helical" evidence="7">
    <location>
        <begin position="130"/>
        <end position="149"/>
    </location>
</feature>
<dbReference type="EMBL" id="CP003364">
    <property type="protein sequence ID" value="AGA25880.1"/>
    <property type="molecule type" value="Genomic_DNA"/>
</dbReference>
<dbReference type="Proteomes" id="UP000010798">
    <property type="component" value="Chromosome"/>
</dbReference>
<organism evidence="8 9">
    <name type="scientific">Singulisphaera acidiphila (strain ATCC BAA-1392 / DSM 18658 / VKM B-2454 / MOB10)</name>
    <dbReference type="NCBI Taxonomy" id="886293"/>
    <lineage>
        <taxon>Bacteria</taxon>
        <taxon>Pseudomonadati</taxon>
        <taxon>Planctomycetota</taxon>
        <taxon>Planctomycetia</taxon>
        <taxon>Isosphaerales</taxon>
        <taxon>Isosphaeraceae</taxon>
        <taxon>Singulisphaera</taxon>
    </lineage>
</organism>
<feature type="transmembrane region" description="Helical" evidence="7">
    <location>
        <begin position="662"/>
        <end position="685"/>
    </location>
</feature>
<evidence type="ECO:0000256" key="1">
    <source>
        <dbReference type="ARBA" id="ARBA00004141"/>
    </source>
</evidence>
<reference evidence="8 9" key="1">
    <citation type="submission" date="2012-02" db="EMBL/GenBank/DDBJ databases">
        <title>Complete sequence of chromosome of Singulisphaera acidiphila DSM 18658.</title>
        <authorList>
            <consortium name="US DOE Joint Genome Institute (JGI-PGF)"/>
            <person name="Lucas S."/>
            <person name="Copeland A."/>
            <person name="Lapidus A."/>
            <person name="Glavina del Rio T."/>
            <person name="Dalin E."/>
            <person name="Tice H."/>
            <person name="Bruce D."/>
            <person name="Goodwin L."/>
            <person name="Pitluck S."/>
            <person name="Peters L."/>
            <person name="Ovchinnikova G."/>
            <person name="Chertkov O."/>
            <person name="Kyrpides N."/>
            <person name="Mavromatis K."/>
            <person name="Ivanova N."/>
            <person name="Brettin T."/>
            <person name="Detter J.C."/>
            <person name="Han C."/>
            <person name="Larimer F."/>
            <person name="Land M."/>
            <person name="Hauser L."/>
            <person name="Markowitz V."/>
            <person name="Cheng J.-F."/>
            <person name="Hugenholtz P."/>
            <person name="Woyke T."/>
            <person name="Wu D."/>
            <person name="Tindall B."/>
            <person name="Pomrenke H."/>
            <person name="Brambilla E."/>
            <person name="Klenk H.-P."/>
            <person name="Eisen J.A."/>
        </authorList>
    </citation>
    <scope>NUCLEOTIDE SEQUENCE [LARGE SCALE GENOMIC DNA]</scope>
    <source>
        <strain evidence="9">ATCC BAA-1392 / DSM 18658 / VKM B-2454 / MOB10</strain>
    </source>
</reference>
<dbReference type="InterPro" id="IPR004814">
    <property type="entry name" value="Oligopep_transpt"/>
</dbReference>
<feature type="transmembrane region" description="Helical" evidence="7">
    <location>
        <begin position="620"/>
        <end position="641"/>
    </location>
</feature>
<dbReference type="RefSeq" id="WP_015245050.1">
    <property type="nucleotide sequence ID" value="NC_019892.1"/>
</dbReference>
<keyword evidence="4 7" id="KW-1133">Transmembrane helix</keyword>
<feature type="transmembrane region" description="Helical" evidence="7">
    <location>
        <begin position="434"/>
        <end position="452"/>
    </location>
</feature>
<feature type="transmembrane region" description="Helical" evidence="7">
    <location>
        <begin position="292"/>
        <end position="317"/>
    </location>
</feature>
<feature type="transmembrane region" description="Helical" evidence="7">
    <location>
        <begin position="472"/>
        <end position="492"/>
    </location>
</feature>
<evidence type="ECO:0000256" key="7">
    <source>
        <dbReference type="SAM" id="Phobius"/>
    </source>
</evidence>
<keyword evidence="3 7" id="KW-0812">Transmembrane</keyword>
<comment type="subcellular location">
    <subcellularLocation>
        <location evidence="1">Membrane</location>
        <topology evidence="1">Multi-pass membrane protein</topology>
    </subcellularLocation>
</comment>
<gene>
    <name evidence="8" type="ordered locus">Sinac_1500</name>
</gene>
<evidence type="ECO:0000256" key="6">
    <source>
        <dbReference type="SAM" id="MobiDB-lite"/>
    </source>
</evidence>
<protein>
    <submittedName>
        <fullName evidence="8">Putative oligopeptide transporter, OPT family</fullName>
    </submittedName>
</protein>
<dbReference type="STRING" id="886293.Sinac_1500"/>
<keyword evidence="5 7" id="KW-0472">Membrane</keyword>
<dbReference type="OrthoDB" id="9809340at2"/>
<dbReference type="NCBIfam" id="TIGR00733">
    <property type="entry name" value="OPT family oligopeptide transporter"/>
    <property type="match status" value="1"/>
</dbReference>
<accession>L0DAK9</accession>